<reference evidence="3 4" key="1">
    <citation type="submission" date="2008-03" db="EMBL/GenBank/DDBJ databases">
        <title>Complete sequence of plasmid2 of Methylobacterium radiotolerans JCM 2831.</title>
        <authorList>
            <consortium name="US DOE Joint Genome Institute"/>
            <person name="Copeland A."/>
            <person name="Lucas S."/>
            <person name="Lapidus A."/>
            <person name="Glavina del Rio T."/>
            <person name="Dalin E."/>
            <person name="Tice H."/>
            <person name="Bruce D."/>
            <person name="Goodwin L."/>
            <person name="Pitluck S."/>
            <person name="Kiss H."/>
            <person name="Brettin T."/>
            <person name="Detter J.C."/>
            <person name="Han C."/>
            <person name="Kuske C.R."/>
            <person name="Schmutz J."/>
            <person name="Larimer F."/>
            <person name="Land M."/>
            <person name="Hauser L."/>
            <person name="Kyrpides N."/>
            <person name="Mikhailova N."/>
            <person name="Marx C.J."/>
            <person name="Richardson P."/>
        </authorList>
    </citation>
    <scope>NUCLEOTIDE SEQUENCE [LARGE SCALE GENOMIC DNA]</scope>
    <source>
        <strain evidence="4">ATCC 27329 / DSM 1819 / JCM 2831 / NBRC 15690 / NCIMB 10815 / 0-1</strain>
        <plasmid evidence="4">Plasmid pMRAD02</plasmid>
    </source>
</reference>
<proteinExistence type="predicted"/>
<dbReference type="EMBL" id="CP001003">
    <property type="protein sequence ID" value="ACB28259.1"/>
    <property type="molecule type" value="Genomic_DNA"/>
</dbReference>
<protein>
    <recommendedName>
        <fullName evidence="2">KfrB domain-containing protein</fullName>
    </recommendedName>
</protein>
<gene>
    <name evidence="3" type="ordered locus">Mrad2831_6337</name>
</gene>
<evidence type="ECO:0000259" key="2">
    <source>
        <dbReference type="Pfam" id="PF18790"/>
    </source>
</evidence>
<feature type="domain" description="KfrB" evidence="2">
    <location>
        <begin position="86"/>
        <end position="146"/>
    </location>
</feature>
<dbReference type="OrthoDB" id="8526319at2"/>
<feature type="compositionally biased region" description="Polar residues" evidence="1">
    <location>
        <begin position="8"/>
        <end position="24"/>
    </location>
</feature>
<feature type="region of interest" description="Disordered" evidence="1">
    <location>
        <begin position="1"/>
        <end position="24"/>
    </location>
</feature>
<evidence type="ECO:0000313" key="3">
    <source>
        <dbReference type="EMBL" id="ACB28259.1"/>
    </source>
</evidence>
<organism evidence="3 4">
    <name type="scientific">Methylobacterium radiotolerans (strain ATCC 27329 / DSM 1819 / JCM 2831 / NBRC 15690 / NCIMB 10815 / 0-1)</name>
    <dbReference type="NCBI Taxonomy" id="426355"/>
    <lineage>
        <taxon>Bacteria</taxon>
        <taxon>Pseudomonadati</taxon>
        <taxon>Pseudomonadota</taxon>
        <taxon>Alphaproteobacteria</taxon>
        <taxon>Hyphomicrobiales</taxon>
        <taxon>Methylobacteriaceae</taxon>
        <taxon>Methylobacterium</taxon>
    </lineage>
</organism>
<geneLocation type="plasmid" evidence="3 4">
    <name>pMRAD02</name>
</geneLocation>
<dbReference type="Proteomes" id="UP000006589">
    <property type="component" value="Plasmid pMRAD02"/>
</dbReference>
<dbReference type="HOGENOM" id="CLU_143448_0_0_5"/>
<accession>B1M9T4</accession>
<dbReference type="InterPro" id="IPR040782">
    <property type="entry name" value="KfrB"/>
</dbReference>
<sequence>MRQHDNSQRSPSPTLAANGVPQSPLRQNAAEGHQLLVILNESRLVDTKTGGEWVSRHVGQRGGLPKGIYDLTGAARPALNATSQAYAGNVLHVSPSHVFQLTADQRGKATVVKHDRALFRHAGQDRTPAVGSQVAVVYERGQGRVQDQQHDRSR</sequence>
<keyword evidence="3" id="KW-0614">Plasmid</keyword>
<evidence type="ECO:0000313" key="4">
    <source>
        <dbReference type="Proteomes" id="UP000006589"/>
    </source>
</evidence>
<dbReference type="KEGG" id="mrd:Mrad2831_6337"/>
<dbReference type="GeneID" id="6141915"/>
<evidence type="ECO:0000256" key="1">
    <source>
        <dbReference type="SAM" id="MobiDB-lite"/>
    </source>
</evidence>
<dbReference type="RefSeq" id="WP_012329498.1">
    <property type="nucleotide sequence ID" value="NC_010509.1"/>
</dbReference>
<dbReference type="Pfam" id="PF18790">
    <property type="entry name" value="KfrB"/>
    <property type="match status" value="1"/>
</dbReference>
<name>B1M9T4_METRJ</name>
<dbReference type="AlphaFoldDB" id="B1M9T4"/>